<keyword evidence="3 16" id="KW-1003">Cell membrane</keyword>
<evidence type="ECO:0000256" key="4">
    <source>
        <dbReference type="ARBA" id="ARBA00022605"/>
    </source>
</evidence>
<keyword evidence="8" id="KW-0677">Repeat</keyword>
<evidence type="ECO:0000256" key="7">
    <source>
        <dbReference type="ARBA" id="ARBA00022723"/>
    </source>
</evidence>
<keyword evidence="22" id="KW-1185">Reference proteome</keyword>
<dbReference type="InterPro" id="IPR000644">
    <property type="entry name" value="CBS_dom"/>
</dbReference>
<accession>A0AA96V9V3</accession>
<evidence type="ECO:0000256" key="2">
    <source>
        <dbReference type="ARBA" id="ARBA00007931"/>
    </source>
</evidence>
<evidence type="ECO:0000256" key="5">
    <source>
        <dbReference type="ARBA" id="ARBA00022670"/>
    </source>
</evidence>
<comment type="similarity">
    <text evidence="2 16">Belongs to the peptidase M50B family.</text>
</comment>
<feature type="active site" evidence="17">
    <location>
        <position position="67"/>
    </location>
</feature>
<keyword evidence="9 16" id="KW-0378">Hydrolase</keyword>
<evidence type="ECO:0000256" key="15">
    <source>
        <dbReference type="ARBA" id="ARBA00023167"/>
    </source>
</evidence>
<keyword evidence="14 16" id="KW-0472">Membrane</keyword>
<dbReference type="Proteomes" id="UP001302662">
    <property type="component" value="Chromosome"/>
</dbReference>
<proteinExistence type="inferred from homology"/>
<evidence type="ECO:0000256" key="18">
    <source>
        <dbReference type="PIRSR" id="PIRSR006404-2"/>
    </source>
</evidence>
<keyword evidence="13 19" id="KW-0129">CBS domain</keyword>
<dbReference type="AlphaFoldDB" id="A0AA96V9V3"/>
<comment type="cofactor">
    <cofactor evidence="16 18">
        <name>Zn(2+)</name>
        <dbReference type="ChEBI" id="CHEBI:29105"/>
    </cofactor>
    <text evidence="16 18">Binds 1 zinc ion per subunit.</text>
</comment>
<feature type="transmembrane region" description="Helical" evidence="16">
    <location>
        <begin position="46"/>
        <end position="65"/>
    </location>
</feature>
<evidence type="ECO:0000256" key="17">
    <source>
        <dbReference type="PIRSR" id="PIRSR006404-1"/>
    </source>
</evidence>
<dbReference type="PROSITE" id="PS51371">
    <property type="entry name" value="CBS"/>
    <property type="match status" value="2"/>
</dbReference>
<feature type="transmembrane region" description="Helical" evidence="16">
    <location>
        <begin position="162"/>
        <end position="182"/>
    </location>
</feature>
<dbReference type="Gene3D" id="3.10.580.10">
    <property type="entry name" value="CBS-domain"/>
    <property type="match status" value="2"/>
</dbReference>
<dbReference type="SMART" id="SM00116">
    <property type="entry name" value="CBS"/>
    <property type="match status" value="2"/>
</dbReference>
<evidence type="ECO:0000256" key="10">
    <source>
        <dbReference type="ARBA" id="ARBA00022833"/>
    </source>
</evidence>
<keyword evidence="11 16" id="KW-1133">Transmembrane helix</keyword>
<dbReference type="PANTHER" id="PTHR39188:SF3">
    <property type="entry name" value="STAGE IV SPORULATION PROTEIN FB"/>
    <property type="match status" value="1"/>
</dbReference>
<evidence type="ECO:0000256" key="12">
    <source>
        <dbReference type="ARBA" id="ARBA00023049"/>
    </source>
</evidence>
<evidence type="ECO:0000256" key="13">
    <source>
        <dbReference type="ARBA" id="ARBA00023122"/>
    </source>
</evidence>
<dbReference type="GO" id="GO:0046872">
    <property type="term" value="F:metal ion binding"/>
    <property type="evidence" value="ECO:0007669"/>
    <property type="project" value="UniProtKB-UniRule"/>
</dbReference>
<evidence type="ECO:0000256" key="1">
    <source>
        <dbReference type="ARBA" id="ARBA00004651"/>
    </source>
</evidence>
<evidence type="ECO:0000256" key="14">
    <source>
        <dbReference type="ARBA" id="ARBA00023136"/>
    </source>
</evidence>
<feature type="transmembrane region" description="Helical" evidence="16">
    <location>
        <begin position="12"/>
        <end position="34"/>
    </location>
</feature>
<organism evidence="21 22">
    <name type="scientific">Methanimicrococcus stummii</name>
    <dbReference type="NCBI Taxonomy" id="3028294"/>
    <lineage>
        <taxon>Archaea</taxon>
        <taxon>Methanobacteriati</taxon>
        <taxon>Methanobacteriota</taxon>
        <taxon>Stenosarchaea group</taxon>
        <taxon>Methanomicrobia</taxon>
        <taxon>Methanosarcinales</taxon>
        <taxon>Methanosarcinaceae</taxon>
        <taxon>Methanimicrococcus</taxon>
    </lineage>
</organism>
<name>A0AA96V9V3_9EURY</name>
<dbReference type="EMBL" id="CP131062">
    <property type="protein sequence ID" value="WNY29234.1"/>
    <property type="molecule type" value="Genomic_DNA"/>
</dbReference>
<feature type="binding site" evidence="18">
    <location>
        <position position="185"/>
    </location>
    <ligand>
        <name>Zn(2+)</name>
        <dbReference type="ChEBI" id="CHEBI:29105"/>
        <note>catalytic</note>
    </ligand>
</feature>
<dbReference type="SUPFAM" id="SSF54631">
    <property type="entry name" value="CBS-domain pair"/>
    <property type="match status" value="1"/>
</dbReference>
<feature type="domain" description="CBS" evidence="20">
    <location>
        <begin position="323"/>
        <end position="382"/>
    </location>
</feature>
<dbReference type="Pfam" id="PF00571">
    <property type="entry name" value="CBS"/>
    <property type="match status" value="2"/>
</dbReference>
<keyword evidence="10 16" id="KW-0862">Zinc</keyword>
<reference evidence="21 22" key="1">
    <citation type="submission" date="2023-07" db="EMBL/GenBank/DDBJ databases">
        <title>Closed genome sequence of Methanimicrococcus sp. Es2.</title>
        <authorList>
            <person name="Protasov E."/>
            <person name="Platt K."/>
            <person name="Reeh H."/>
            <person name="Poehlein A."/>
            <person name="Daniel R."/>
            <person name="Brune A."/>
        </authorList>
    </citation>
    <scope>NUCLEOTIDE SEQUENCE [LARGE SCALE GENOMIC DNA]</scope>
    <source>
        <strain evidence="21 22">Es2</strain>
    </source>
</reference>
<dbReference type="GO" id="GO:0008237">
    <property type="term" value="F:metallopeptidase activity"/>
    <property type="evidence" value="ECO:0007669"/>
    <property type="project" value="UniProtKB-UniRule"/>
</dbReference>
<sequence length="392" mass="43521">MSYKIATIKGIPIYVHITFLLVFLLFAFIFAISGWPFGFRSVEPPIAGYILACLTALLFFVTLLIHELAHSLLAKSYGAKIQSITLFFFGGISAIENPENEKNMDPSKELNIALAGPLSNMIIGIVLLAFNYFAYGSIFGVPDVANWVTEGLTTFTANIPTMIFLLGSLNLLLGLFNILPIYPMDGGRVLRAWLAKRHSYEEATNTAVSIGKGFSVVLAIIGIFTNWWLAILALFLYISASEEGKMFKATTILEDIDVKDVMTTDVLTVDESMSLNDFINFVFQKKHPGYPVTKNGIVVGMVTVDDARHVNETERYAFTIKDIMKEIVSVHPDATALEAFNEMGAHAIGRLVVLDDEKMVGIISRTDLMTTIYLKDNFKNKSKTKTESETEY</sequence>
<dbReference type="CDD" id="cd04801">
    <property type="entry name" value="CBS_pair_peptidase_M50"/>
    <property type="match status" value="1"/>
</dbReference>
<evidence type="ECO:0000313" key="22">
    <source>
        <dbReference type="Proteomes" id="UP001302662"/>
    </source>
</evidence>
<dbReference type="InterPro" id="IPR046342">
    <property type="entry name" value="CBS_dom_sf"/>
</dbReference>
<protein>
    <recommendedName>
        <fullName evidence="16">Zinc metalloprotease</fullName>
    </recommendedName>
</protein>
<evidence type="ECO:0000256" key="3">
    <source>
        <dbReference type="ARBA" id="ARBA00022475"/>
    </source>
</evidence>
<dbReference type="Pfam" id="PF02163">
    <property type="entry name" value="Peptidase_M50"/>
    <property type="match status" value="1"/>
</dbReference>
<evidence type="ECO:0000313" key="21">
    <source>
        <dbReference type="EMBL" id="WNY29234.1"/>
    </source>
</evidence>
<keyword evidence="6 16" id="KW-0812">Transmembrane</keyword>
<feature type="transmembrane region" description="Helical" evidence="16">
    <location>
        <begin position="115"/>
        <end position="141"/>
    </location>
</feature>
<keyword evidence="5 16" id="KW-0645">Protease</keyword>
<evidence type="ECO:0000256" key="16">
    <source>
        <dbReference type="PIRNR" id="PIRNR006404"/>
    </source>
</evidence>
<dbReference type="KEGG" id="mees:MmiEs2_14590"/>
<evidence type="ECO:0000256" key="6">
    <source>
        <dbReference type="ARBA" id="ARBA00022692"/>
    </source>
</evidence>
<keyword evidence="4" id="KW-0028">Amino-acid biosynthesis</keyword>
<feature type="domain" description="CBS" evidence="20">
    <location>
        <begin position="262"/>
        <end position="318"/>
    </location>
</feature>
<keyword evidence="15" id="KW-0486">Methionine biosynthesis</keyword>
<dbReference type="InterPro" id="IPR008915">
    <property type="entry name" value="Peptidase_M50"/>
</dbReference>
<evidence type="ECO:0000256" key="19">
    <source>
        <dbReference type="PROSITE-ProRule" id="PRU00703"/>
    </source>
</evidence>
<keyword evidence="7 16" id="KW-0479">Metal-binding</keyword>
<dbReference type="RefSeq" id="WP_316559221.1">
    <property type="nucleotide sequence ID" value="NZ_CP131062.1"/>
</dbReference>
<dbReference type="GO" id="GO:0009086">
    <property type="term" value="P:methionine biosynthetic process"/>
    <property type="evidence" value="ECO:0007669"/>
    <property type="project" value="UniProtKB-KW"/>
</dbReference>
<comment type="subcellular location">
    <subcellularLocation>
        <location evidence="1 16">Cell membrane</location>
        <topology evidence="1 16">Multi-pass membrane protein</topology>
    </subcellularLocation>
</comment>
<feature type="transmembrane region" description="Helical" evidence="16">
    <location>
        <begin position="214"/>
        <end position="238"/>
    </location>
</feature>
<evidence type="ECO:0000256" key="11">
    <source>
        <dbReference type="ARBA" id="ARBA00022989"/>
    </source>
</evidence>
<evidence type="ECO:0000259" key="20">
    <source>
        <dbReference type="PROSITE" id="PS51371"/>
    </source>
</evidence>
<feature type="binding site" evidence="18">
    <location>
        <position position="70"/>
    </location>
    <ligand>
        <name>Zn(2+)</name>
        <dbReference type="ChEBI" id="CHEBI:29105"/>
        <note>catalytic</note>
    </ligand>
</feature>
<evidence type="ECO:0000256" key="8">
    <source>
        <dbReference type="ARBA" id="ARBA00022737"/>
    </source>
</evidence>
<gene>
    <name evidence="21" type="primary">rip3</name>
    <name evidence="21" type="ORF">MmiEs2_14590</name>
</gene>
<dbReference type="GO" id="GO:0005886">
    <property type="term" value="C:plasma membrane"/>
    <property type="evidence" value="ECO:0007669"/>
    <property type="project" value="UniProtKB-SubCell"/>
</dbReference>
<dbReference type="PANTHER" id="PTHR39188">
    <property type="entry name" value="MEMBRANE-ASSOCIATED ZINC METALLOPROTEASE M50B"/>
    <property type="match status" value="1"/>
</dbReference>
<dbReference type="GeneID" id="85197924"/>
<evidence type="ECO:0000256" key="9">
    <source>
        <dbReference type="ARBA" id="ARBA00022801"/>
    </source>
</evidence>
<keyword evidence="12 16" id="KW-0482">Metalloprotease</keyword>
<dbReference type="InterPro" id="IPR016483">
    <property type="entry name" value="UCP006404_Pept_M50_CBS"/>
</dbReference>
<dbReference type="GO" id="GO:0006508">
    <property type="term" value="P:proteolysis"/>
    <property type="evidence" value="ECO:0007669"/>
    <property type="project" value="UniProtKB-KW"/>
</dbReference>
<feature type="binding site" evidence="18">
    <location>
        <position position="66"/>
    </location>
    <ligand>
        <name>Zn(2+)</name>
        <dbReference type="ChEBI" id="CHEBI:29105"/>
        <note>catalytic</note>
    </ligand>
</feature>
<dbReference type="PIRSF" id="PIRSF006404">
    <property type="entry name" value="UCP006404_Pept_M50_CBS"/>
    <property type="match status" value="1"/>
</dbReference>